<accession>A0A9D2QJP3</accession>
<dbReference type="Proteomes" id="UP000823922">
    <property type="component" value="Unassembled WGS sequence"/>
</dbReference>
<dbReference type="Pfam" id="PF18164">
    <property type="entry name" value="GNAT_C"/>
    <property type="match status" value="1"/>
</dbReference>
<dbReference type="InterPro" id="IPR041273">
    <property type="entry name" value="NAT_N"/>
</dbReference>
<dbReference type="EMBL" id="DWVS01000327">
    <property type="protein sequence ID" value="HJC88850.1"/>
    <property type="molecule type" value="Genomic_DNA"/>
</dbReference>
<reference evidence="3" key="1">
    <citation type="journal article" date="2021" name="PeerJ">
        <title>Extensive microbial diversity within the chicken gut microbiome revealed by metagenomics and culture.</title>
        <authorList>
            <person name="Gilroy R."/>
            <person name="Ravi A."/>
            <person name="Getino M."/>
            <person name="Pursley I."/>
            <person name="Horton D.L."/>
            <person name="Alikhan N.F."/>
            <person name="Baker D."/>
            <person name="Gharbi K."/>
            <person name="Hall N."/>
            <person name="Watson M."/>
            <person name="Adriaenssens E.M."/>
            <person name="Foster-Nyarko E."/>
            <person name="Jarju S."/>
            <person name="Secka A."/>
            <person name="Antonio M."/>
            <person name="Oren A."/>
            <person name="Chaudhuri R.R."/>
            <person name="La Ragione R."/>
            <person name="Hildebrand F."/>
            <person name="Pallen M.J."/>
        </authorList>
    </citation>
    <scope>NUCLEOTIDE SEQUENCE</scope>
    <source>
        <strain evidence="3">ChiBcec1-1630</strain>
    </source>
</reference>
<evidence type="ECO:0000259" key="1">
    <source>
        <dbReference type="Pfam" id="PF18082"/>
    </source>
</evidence>
<name>A0A9D2QJP3_9FIRM</name>
<evidence type="ECO:0000313" key="3">
    <source>
        <dbReference type="EMBL" id="HJC88850.1"/>
    </source>
</evidence>
<dbReference type="Pfam" id="PF18082">
    <property type="entry name" value="NAT_N"/>
    <property type="match status" value="1"/>
</dbReference>
<dbReference type="Gene3D" id="3.40.630.120">
    <property type="match status" value="1"/>
</dbReference>
<dbReference type="AlphaFoldDB" id="A0A9D2QJP3"/>
<organism evidence="3 4">
    <name type="scientific">Candidatus Eisenbergiella intestinigallinarum</name>
    <dbReference type="NCBI Taxonomy" id="2838549"/>
    <lineage>
        <taxon>Bacteria</taxon>
        <taxon>Bacillati</taxon>
        <taxon>Bacillota</taxon>
        <taxon>Clostridia</taxon>
        <taxon>Lachnospirales</taxon>
        <taxon>Lachnospiraceae</taxon>
        <taxon>Eisenbergiella</taxon>
    </lineage>
</organism>
<dbReference type="InterPro" id="IPR041644">
    <property type="entry name" value="GNAT_C"/>
</dbReference>
<comment type="caution">
    <text evidence="3">The sequence shown here is derived from an EMBL/GenBank/DDBJ whole genome shotgun (WGS) entry which is preliminary data.</text>
</comment>
<feature type="domain" description="N-acyltransferase N-terminal" evidence="1">
    <location>
        <begin position="3"/>
        <end position="119"/>
    </location>
</feature>
<protein>
    <submittedName>
        <fullName evidence="3">DUF5596 domain-containing protein</fullName>
    </submittedName>
</protein>
<feature type="domain" description="GNAT-like C-terminal" evidence="2">
    <location>
        <begin position="121"/>
        <end position="268"/>
    </location>
</feature>
<sequence length="275" mass="31498">MSTLEHFLTEIGLPEAGRDCVLSPALPQERLQTLCSLLEQDEEACLQALKTETEPNEAALCLFSLYAFSQREAWLARGISEQIYLDTMRDLTLWYQACMRKTGRPGVMEWDWLLNSLKGRLVRLGRLQYEPGDLEEAIRTDEYSFPKGVRKLEIHIPADGKLEPEQISSSLSQARIFFAGNKYRLMHCHSWLLSPALHRILPPSSKILNFQSFFRVYGEDFSYRQAEERVFGEISDRTECYPEHTSLQKSLKAFLLAGGRVGMGMGVIPFSEEKH</sequence>
<gene>
    <name evidence="3" type="ORF">H9926_12645</name>
</gene>
<evidence type="ECO:0000259" key="2">
    <source>
        <dbReference type="Pfam" id="PF18164"/>
    </source>
</evidence>
<proteinExistence type="predicted"/>
<evidence type="ECO:0000313" key="4">
    <source>
        <dbReference type="Proteomes" id="UP000823922"/>
    </source>
</evidence>
<reference evidence="3" key="2">
    <citation type="submission" date="2021-04" db="EMBL/GenBank/DDBJ databases">
        <authorList>
            <person name="Gilroy R."/>
        </authorList>
    </citation>
    <scope>NUCLEOTIDE SEQUENCE</scope>
    <source>
        <strain evidence="3">ChiBcec1-1630</strain>
    </source>
</reference>